<feature type="domain" description="Alanine racemase N-terminal" evidence="4">
    <location>
        <begin position="16"/>
        <end position="229"/>
    </location>
</feature>
<comment type="similarity">
    <text evidence="2 3">Belongs to the pyridoxal phosphate-binding protein YggS/PROSC family.</text>
</comment>
<dbReference type="NCBIfam" id="TIGR00044">
    <property type="entry name" value="YggS family pyridoxal phosphate-dependent enzyme"/>
    <property type="match status" value="1"/>
</dbReference>
<proteinExistence type="inferred from homology"/>
<dbReference type="InterPro" id="IPR001608">
    <property type="entry name" value="Ala_racemase_N"/>
</dbReference>
<protein>
    <recommendedName>
        <fullName evidence="2">Pyridoxal phosphate homeostasis protein</fullName>
        <shortName evidence="2">PLP homeostasis protein</shortName>
    </recommendedName>
</protein>
<gene>
    <name evidence="5" type="ORF">NKW50_11795</name>
</gene>
<evidence type="ECO:0000256" key="2">
    <source>
        <dbReference type="HAMAP-Rule" id="MF_02087"/>
    </source>
</evidence>
<evidence type="ECO:0000313" key="5">
    <source>
        <dbReference type="EMBL" id="MCP1259276.1"/>
    </source>
</evidence>
<dbReference type="PANTHER" id="PTHR10146">
    <property type="entry name" value="PROLINE SYNTHETASE CO-TRANSCRIBED BACTERIAL HOMOLOG PROTEIN"/>
    <property type="match status" value="1"/>
</dbReference>
<evidence type="ECO:0000256" key="1">
    <source>
        <dbReference type="ARBA" id="ARBA00022898"/>
    </source>
</evidence>
<organism evidence="5 6">
    <name type="scientific">Acetobacter lambici</name>
    <dbReference type="NCBI Taxonomy" id="1332824"/>
    <lineage>
        <taxon>Bacteria</taxon>
        <taxon>Pseudomonadati</taxon>
        <taxon>Pseudomonadota</taxon>
        <taxon>Alphaproteobacteria</taxon>
        <taxon>Acetobacterales</taxon>
        <taxon>Acetobacteraceae</taxon>
        <taxon>Acetobacter</taxon>
    </lineage>
</organism>
<evidence type="ECO:0000313" key="6">
    <source>
        <dbReference type="Proteomes" id="UP001523528"/>
    </source>
</evidence>
<dbReference type="SUPFAM" id="SSF51419">
    <property type="entry name" value="PLP-binding barrel"/>
    <property type="match status" value="1"/>
</dbReference>
<dbReference type="RefSeq" id="WP_165992231.1">
    <property type="nucleotide sequence ID" value="NZ_JAMYZY010000029.1"/>
</dbReference>
<comment type="caution">
    <text evidence="5">The sequence shown here is derived from an EMBL/GenBank/DDBJ whole genome shotgun (WGS) entry which is preliminary data.</text>
</comment>
<dbReference type="Gene3D" id="3.20.20.10">
    <property type="entry name" value="Alanine racemase"/>
    <property type="match status" value="1"/>
</dbReference>
<dbReference type="PANTHER" id="PTHR10146:SF14">
    <property type="entry name" value="PYRIDOXAL PHOSPHATE HOMEOSTASIS PROTEIN"/>
    <property type="match status" value="1"/>
</dbReference>
<dbReference type="InterPro" id="IPR011078">
    <property type="entry name" value="PyrdxlP_homeostasis"/>
</dbReference>
<evidence type="ECO:0000256" key="3">
    <source>
        <dbReference type="RuleBase" id="RU004514"/>
    </source>
</evidence>
<dbReference type="HAMAP" id="MF_02087">
    <property type="entry name" value="PLP_homeostasis"/>
    <property type="match status" value="1"/>
</dbReference>
<dbReference type="CDD" id="cd00635">
    <property type="entry name" value="PLPDE_III_YBL036c_like"/>
    <property type="match status" value="1"/>
</dbReference>
<feature type="modified residue" description="N6-(pyridoxal phosphate)lysine" evidence="2">
    <location>
        <position position="44"/>
    </location>
</feature>
<dbReference type="Pfam" id="PF01168">
    <property type="entry name" value="Ala_racemase_N"/>
    <property type="match status" value="1"/>
</dbReference>
<dbReference type="PIRSF" id="PIRSF004848">
    <property type="entry name" value="YBL036c_PLPDEIII"/>
    <property type="match status" value="1"/>
</dbReference>
<evidence type="ECO:0000259" key="4">
    <source>
        <dbReference type="Pfam" id="PF01168"/>
    </source>
</evidence>
<keyword evidence="6" id="KW-1185">Reference proteome</keyword>
<keyword evidence="1 2" id="KW-0663">Pyridoxal phosphate</keyword>
<accession>A0ABT1F2Q0</accession>
<comment type="function">
    <text evidence="2">Pyridoxal 5'-phosphate (PLP)-binding protein, which is involved in PLP homeostasis.</text>
</comment>
<dbReference type="Proteomes" id="UP001523528">
    <property type="component" value="Unassembled WGS sequence"/>
</dbReference>
<reference evidence="5 6" key="1">
    <citation type="submission" date="2022-06" db="EMBL/GenBank/DDBJ databases">
        <title>Acetobacer genomes from food samples.</title>
        <authorList>
            <person name="Sombolestani A."/>
        </authorList>
    </citation>
    <scope>NUCLEOTIDE SEQUENCE [LARGE SCALE GENOMIC DNA]</scope>
    <source>
        <strain evidence="5 6">R-83285</strain>
    </source>
</reference>
<sequence length="232" mass="24776">MDTSLPSPSSTIAERLNAVRRSMQAAAQAAGRDPAEVSLVAVSKFHPLQSVQEALAANQCVFGENRVQEAAAKFPPLRADHPNLRLHLIGGLQTNKAREAVRIADMIESLDRPALVDAIARAADAEGRLPDLLVEVNTGDEPQKFGVPKEQADAFIRVCMHRFGPSLRGLMCIPPAGQNPVPHFQLLRSMAQTHGLPVLSMGMSADFEQAIAQGATLVRVGSAIFGPRPALA</sequence>
<name>A0ABT1F2Q0_9PROT</name>
<dbReference type="EMBL" id="JAMYZZ010000025">
    <property type="protein sequence ID" value="MCP1259276.1"/>
    <property type="molecule type" value="Genomic_DNA"/>
</dbReference>
<dbReference type="InterPro" id="IPR029066">
    <property type="entry name" value="PLP-binding_barrel"/>
</dbReference>